<dbReference type="EMBL" id="BFEA01000068">
    <property type="protein sequence ID" value="GBG66036.1"/>
    <property type="molecule type" value="Genomic_DNA"/>
</dbReference>
<name>A0A388K7N1_CHABU</name>
<protein>
    <submittedName>
        <fullName evidence="9">Uncharacterized protein</fullName>
    </submittedName>
</protein>
<dbReference type="Pfam" id="PF03092">
    <property type="entry name" value="BT1"/>
    <property type="match status" value="1"/>
</dbReference>
<dbReference type="Proteomes" id="UP000265515">
    <property type="component" value="Unassembled WGS sequence"/>
</dbReference>
<dbReference type="SUPFAM" id="SSF103473">
    <property type="entry name" value="MFS general substrate transporter"/>
    <property type="match status" value="1"/>
</dbReference>
<proteinExistence type="inferred from homology"/>
<feature type="compositionally biased region" description="Acidic residues" evidence="7">
    <location>
        <begin position="127"/>
        <end position="138"/>
    </location>
</feature>
<keyword evidence="3" id="KW-0813">Transport</keyword>
<keyword evidence="10" id="KW-1185">Reference proteome</keyword>
<evidence type="ECO:0000256" key="5">
    <source>
        <dbReference type="ARBA" id="ARBA00022989"/>
    </source>
</evidence>
<evidence type="ECO:0000256" key="1">
    <source>
        <dbReference type="ARBA" id="ARBA00004141"/>
    </source>
</evidence>
<keyword evidence="6 8" id="KW-0472">Membrane</keyword>
<keyword evidence="4 8" id="KW-0812">Transmembrane</keyword>
<dbReference type="STRING" id="69332.A0A388K7N1"/>
<dbReference type="Gramene" id="GBG66036">
    <property type="protein sequence ID" value="GBG66036"/>
    <property type="gene ID" value="CBR_g55014"/>
</dbReference>
<evidence type="ECO:0000256" key="4">
    <source>
        <dbReference type="ARBA" id="ARBA00022692"/>
    </source>
</evidence>
<feature type="transmembrane region" description="Helical" evidence="8">
    <location>
        <begin position="209"/>
        <end position="233"/>
    </location>
</feature>
<reference evidence="9 10" key="1">
    <citation type="journal article" date="2018" name="Cell">
        <title>The Chara Genome: Secondary Complexity and Implications for Plant Terrestrialization.</title>
        <authorList>
            <person name="Nishiyama T."/>
            <person name="Sakayama H."/>
            <person name="Vries J.D."/>
            <person name="Buschmann H."/>
            <person name="Saint-Marcoux D."/>
            <person name="Ullrich K.K."/>
            <person name="Haas F.B."/>
            <person name="Vanderstraeten L."/>
            <person name="Becker D."/>
            <person name="Lang D."/>
            <person name="Vosolsobe S."/>
            <person name="Rombauts S."/>
            <person name="Wilhelmsson P.K.I."/>
            <person name="Janitza P."/>
            <person name="Kern R."/>
            <person name="Heyl A."/>
            <person name="Rumpler F."/>
            <person name="Villalobos L.I.A.C."/>
            <person name="Clay J.M."/>
            <person name="Skokan R."/>
            <person name="Toyoda A."/>
            <person name="Suzuki Y."/>
            <person name="Kagoshima H."/>
            <person name="Schijlen E."/>
            <person name="Tajeshwar N."/>
            <person name="Catarino B."/>
            <person name="Hetherington A.J."/>
            <person name="Saltykova A."/>
            <person name="Bonnot C."/>
            <person name="Breuninger H."/>
            <person name="Symeonidi A."/>
            <person name="Radhakrishnan G.V."/>
            <person name="Van Nieuwerburgh F."/>
            <person name="Deforce D."/>
            <person name="Chang C."/>
            <person name="Karol K.G."/>
            <person name="Hedrich R."/>
            <person name="Ulvskov P."/>
            <person name="Glockner G."/>
            <person name="Delwiche C.F."/>
            <person name="Petrasek J."/>
            <person name="Van de Peer Y."/>
            <person name="Friml J."/>
            <person name="Beilby M."/>
            <person name="Dolan L."/>
            <person name="Kohara Y."/>
            <person name="Sugano S."/>
            <person name="Fujiyama A."/>
            <person name="Delaux P.-M."/>
            <person name="Quint M."/>
            <person name="TheiBen G."/>
            <person name="Hagemann M."/>
            <person name="Harholt J."/>
            <person name="Dunand C."/>
            <person name="Zachgo S."/>
            <person name="Langdale J."/>
            <person name="Maumus F."/>
            <person name="Straeten D.V.D."/>
            <person name="Gould S.B."/>
            <person name="Rensing S.A."/>
        </authorList>
    </citation>
    <scope>NUCLEOTIDE SEQUENCE [LARGE SCALE GENOMIC DNA]</scope>
    <source>
        <strain evidence="9 10">S276</strain>
    </source>
</reference>
<evidence type="ECO:0000256" key="8">
    <source>
        <dbReference type="SAM" id="Phobius"/>
    </source>
</evidence>
<feature type="region of interest" description="Disordered" evidence="7">
    <location>
        <begin position="111"/>
        <end position="145"/>
    </location>
</feature>
<sequence length="328" mass="36505">MTGGRTSCETIPRRIPSSSLKNAEVLISKTWRAGTGLAGDVRRTRGKTWSADVWWRTRVAREGSLRRLCVCAGRRSTAFSARSVDRSTLQSDLPPWRRHGRSRLIATDSWRRRSRSTRNNEDGYAQQDEDLQNEDVQSEDSGRTMVAAGDWDTMEEWDSRYLREMDVEGGTAVRAGELVTGAPGTKDGGNDRRGRMSSRGERRRRYRQVFGVDVSADNVAISLVYFVQGVIGLSKLAVTFFLKDDLGLDPAEAAILSGVTTFPWLIKPLYGFISDAVPLFGYRRRSYLFGCGLLGAMAWSSLALFVYDKYSAVLAILLSSLSVAFSDV</sequence>
<dbReference type="InterPro" id="IPR036259">
    <property type="entry name" value="MFS_trans_sf"/>
</dbReference>
<evidence type="ECO:0000313" key="10">
    <source>
        <dbReference type="Proteomes" id="UP000265515"/>
    </source>
</evidence>
<feature type="non-terminal residue" evidence="9">
    <location>
        <position position="328"/>
    </location>
</feature>
<organism evidence="9 10">
    <name type="scientific">Chara braunii</name>
    <name type="common">Braun's stonewort</name>
    <dbReference type="NCBI Taxonomy" id="69332"/>
    <lineage>
        <taxon>Eukaryota</taxon>
        <taxon>Viridiplantae</taxon>
        <taxon>Streptophyta</taxon>
        <taxon>Charophyceae</taxon>
        <taxon>Charales</taxon>
        <taxon>Characeae</taxon>
        <taxon>Chara</taxon>
    </lineage>
</organism>
<feature type="compositionally biased region" description="Basic and acidic residues" evidence="7">
    <location>
        <begin position="188"/>
        <end position="200"/>
    </location>
</feature>
<evidence type="ECO:0000256" key="3">
    <source>
        <dbReference type="ARBA" id="ARBA00022448"/>
    </source>
</evidence>
<evidence type="ECO:0000256" key="6">
    <source>
        <dbReference type="ARBA" id="ARBA00023136"/>
    </source>
</evidence>
<feature type="transmembrane region" description="Helical" evidence="8">
    <location>
        <begin position="285"/>
        <end position="304"/>
    </location>
</feature>
<evidence type="ECO:0000256" key="7">
    <source>
        <dbReference type="SAM" id="MobiDB-lite"/>
    </source>
</evidence>
<gene>
    <name evidence="9" type="ORF">CBR_g55014</name>
</gene>
<dbReference type="GO" id="GO:0016020">
    <property type="term" value="C:membrane"/>
    <property type="evidence" value="ECO:0007669"/>
    <property type="project" value="UniProtKB-SubCell"/>
</dbReference>
<feature type="region of interest" description="Disordered" evidence="7">
    <location>
        <begin position="173"/>
        <end position="202"/>
    </location>
</feature>
<accession>A0A388K7N1</accession>
<dbReference type="OrthoDB" id="754047at2759"/>
<comment type="similarity">
    <text evidence="2">Belongs to the major facilitator superfamily. Folate-biopterin transporter (TC 2.A.71) family.</text>
</comment>
<dbReference type="PANTHER" id="PTHR31585:SF0">
    <property type="entry name" value="FOLATE-BIOPTERIN TRANSPORTER 1, CHLOROPLASTIC"/>
    <property type="match status" value="1"/>
</dbReference>
<keyword evidence="5 8" id="KW-1133">Transmembrane helix</keyword>
<evidence type="ECO:0000313" key="9">
    <source>
        <dbReference type="EMBL" id="GBG66036.1"/>
    </source>
</evidence>
<dbReference type="AlphaFoldDB" id="A0A388K7N1"/>
<comment type="caution">
    <text evidence="9">The sequence shown here is derived from an EMBL/GenBank/DDBJ whole genome shotgun (WGS) entry which is preliminary data.</text>
</comment>
<comment type="subcellular location">
    <subcellularLocation>
        <location evidence="1">Membrane</location>
        <topology evidence="1">Multi-pass membrane protein</topology>
    </subcellularLocation>
</comment>
<feature type="transmembrane region" description="Helical" evidence="8">
    <location>
        <begin position="253"/>
        <end position="273"/>
    </location>
</feature>
<evidence type="ECO:0000256" key="2">
    <source>
        <dbReference type="ARBA" id="ARBA00007015"/>
    </source>
</evidence>
<dbReference type="PANTHER" id="PTHR31585">
    <property type="entry name" value="FOLATE-BIOPTERIN TRANSPORTER 1, CHLOROPLASTIC"/>
    <property type="match status" value="1"/>
</dbReference>
<dbReference type="InterPro" id="IPR039309">
    <property type="entry name" value="BT1"/>
</dbReference>